<evidence type="ECO:0000313" key="2">
    <source>
        <dbReference type="Proteomes" id="UP000708208"/>
    </source>
</evidence>
<reference evidence="1" key="1">
    <citation type="submission" date="2021-06" db="EMBL/GenBank/DDBJ databases">
        <authorList>
            <person name="Hodson N. C."/>
            <person name="Mongue J. A."/>
            <person name="Jaron S. K."/>
        </authorList>
    </citation>
    <scope>NUCLEOTIDE SEQUENCE</scope>
</reference>
<organism evidence="1 2">
    <name type="scientific">Allacma fusca</name>
    <dbReference type="NCBI Taxonomy" id="39272"/>
    <lineage>
        <taxon>Eukaryota</taxon>
        <taxon>Metazoa</taxon>
        <taxon>Ecdysozoa</taxon>
        <taxon>Arthropoda</taxon>
        <taxon>Hexapoda</taxon>
        <taxon>Collembola</taxon>
        <taxon>Symphypleona</taxon>
        <taxon>Sminthuridae</taxon>
        <taxon>Allacma</taxon>
    </lineage>
</organism>
<name>A0A8J2JV66_9HEXA</name>
<sequence>MGKSGRVVGHVGNPAFPVAREPEDDHLGRYWWGGLCDGLGLVGSYRTKNAGPSRYSSWLFHNGWFLGGHVIPTENSYFHRPAPLVRRDKSQLTGQVHDKNLFLRKGIAGESVDNWRRYSFGIIGLWMNGFF</sequence>
<proteinExistence type="predicted"/>
<protein>
    <submittedName>
        <fullName evidence="1">Uncharacterized protein</fullName>
    </submittedName>
</protein>
<dbReference type="EMBL" id="CAJVCH010089854">
    <property type="protein sequence ID" value="CAG7722490.1"/>
    <property type="molecule type" value="Genomic_DNA"/>
</dbReference>
<dbReference type="Proteomes" id="UP000708208">
    <property type="component" value="Unassembled WGS sequence"/>
</dbReference>
<dbReference type="AlphaFoldDB" id="A0A8J2JV66"/>
<comment type="caution">
    <text evidence="1">The sequence shown here is derived from an EMBL/GenBank/DDBJ whole genome shotgun (WGS) entry which is preliminary data.</text>
</comment>
<keyword evidence="2" id="KW-1185">Reference proteome</keyword>
<accession>A0A8J2JV66</accession>
<gene>
    <name evidence="1" type="ORF">AFUS01_LOCUS11621</name>
</gene>
<evidence type="ECO:0000313" key="1">
    <source>
        <dbReference type="EMBL" id="CAG7722490.1"/>
    </source>
</evidence>